<evidence type="ECO:0000313" key="2">
    <source>
        <dbReference type="Proteomes" id="UP000009311"/>
    </source>
</evidence>
<organism evidence="1 2">
    <name type="scientific">Lactobacillus pasteurii DSM 23907 = CRBIP 24.76</name>
    <dbReference type="NCBI Taxonomy" id="1423790"/>
    <lineage>
        <taxon>Bacteria</taxon>
        <taxon>Bacillati</taxon>
        <taxon>Bacillota</taxon>
        <taxon>Bacilli</taxon>
        <taxon>Lactobacillales</taxon>
        <taxon>Lactobacillaceae</taxon>
        <taxon>Lactobacillus</taxon>
    </lineage>
</organism>
<reference evidence="1 2" key="1">
    <citation type="submission" date="2012-06" db="EMBL/GenBank/DDBJ databases">
        <title>Draft Genome Sequence of Lactobacillus pasteurii CRBIP 24.76T.</title>
        <authorList>
            <person name="Cousin S."/>
            <person name="Bouchier C."/>
            <person name="Loux V."/>
            <person name="Ma L."/>
            <person name="Creno S."/>
            <person name="Bizet C."/>
            <person name="Clermont D."/>
        </authorList>
    </citation>
    <scope>NUCLEOTIDE SEQUENCE [LARGE SCALE GENOMIC DNA]</scope>
    <source>
        <strain evidence="2">CRBIP 24.76T</strain>
    </source>
</reference>
<dbReference type="EMBL" id="CAKD01000013">
    <property type="protein sequence ID" value="CCI84934.1"/>
    <property type="molecule type" value="Genomic_DNA"/>
</dbReference>
<evidence type="ECO:0000313" key="1">
    <source>
        <dbReference type="EMBL" id="CCI84934.1"/>
    </source>
</evidence>
<dbReference type="RefSeq" id="WP_009559489.1">
    <property type="nucleotide sequence ID" value="NZ_AYZN01000002.1"/>
</dbReference>
<comment type="caution">
    <text evidence="1">The sequence shown here is derived from an EMBL/GenBank/DDBJ whole genome shotgun (WGS) entry which is preliminary data.</text>
</comment>
<name>I7KKZ9_9LACO</name>
<dbReference type="PATRIC" id="fig|1423790.3.peg.1027"/>
<protein>
    <submittedName>
        <fullName evidence="1">Uncharacterized protein</fullName>
    </submittedName>
</protein>
<sequence>MQTYLTKSEIYTLANLKKDTLLSITAEDWQNHDISYGNILLESAHHTVEINNDYRLVPFLSDTEELVGFKINQLKDISDFEPSVPKDALRTKKINESVENIILIRDMISINYSNGTNEHHLIDQAIIFKLESTDWLISLLGLYMPIEKMIFKRDVLKDIRSVDDVISDWEDTDYEECGLSHPRYQVHVGREIIEI</sequence>
<dbReference type="eggNOG" id="ENOG50345US">
    <property type="taxonomic scope" value="Bacteria"/>
</dbReference>
<gene>
    <name evidence="1" type="ORF">BN53_02305</name>
</gene>
<accession>I7KKZ9</accession>
<keyword evidence="2" id="KW-1185">Reference proteome</keyword>
<dbReference type="Proteomes" id="UP000009311">
    <property type="component" value="Unassembled WGS sequence"/>
</dbReference>
<dbReference type="STRING" id="1423790.BN53_02305"/>
<dbReference type="AlphaFoldDB" id="I7KKZ9"/>
<proteinExistence type="predicted"/>